<dbReference type="Gene3D" id="2.130.10.10">
    <property type="entry name" value="YVTN repeat-like/Quinoprotein amine dehydrogenase"/>
    <property type="match status" value="2"/>
</dbReference>
<keyword evidence="1 3" id="KW-0853">WD repeat</keyword>
<dbReference type="PANTHER" id="PTHR44099">
    <property type="entry name" value="RABCONNECTIN-3B, ISOFORM A"/>
    <property type="match status" value="1"/>
</dbReference>
<proteinExistence type="predicted"/>
<feature type="region of interest" description="Disordered" evidence="4">
    <location>
        <begin position="973"/>
        <end position="1010"/>
    </location>
</feature>
<feature type="region of interest" description="Disordered" evidence="4">
    <location>
        <begin position="1159"/>
        <end position="1193"/>
    </location>
</feature>
<dbReference type="PANTHER" id="PTHR44099:SF4">
    <property type="entry name" value="RABCONNECTIN-3B, ISOFORM A"/>
    <property type="match status" value="1"/>
</dbReference>
<feature type="region of interest" description="Disordered" evidence="4">
    <location>
        <begin position="1406"/>
        <end position="1439"/>
    </location>
</feature>
<feature type="repeat" description="WD" evidence="3">
    <location>
        <begin position="415"/>
        <end position="442"/>
    </location>
</feature>
<dbReference type="InterPro" id="IPR036322">
    <property type="entry name" value="WD40_repeat_dom_sf"/>
</dbReference>
<dbReference type="InterPro" id="IPR019775">
    <property type="entry name" value="WD40_repeat_CS"/>
</dbReference>
<feature type="region of interest" description="Disordered" evidence="4">
    <location>
        <begin position="1236"/>
        <end position="1264"/>
    </location>
</feature>
<gene>
    <name evidence="5" type="ORF">FBUS_01151</name>
</gene>
<evidence type="ECO:0000313" key="5">
    <source>
        <dbReference type="EMBL" id="KAA0186002.1"/>
    </source>
</evidence>
<dbReference type="InterPro" id="IPR001680">
    <property type="entry name" value="WD40_rpt"/>
</dbReference>
<accession>A0A8E0RKW5</accession>
<feature type="compositionally biased region" description="Polar residues" evidence="4">
    <location>
        <begin position="973"/>
        <end position="987"/>
    </location>
</feature>
<protein>
    <submittedName>
        <fullName evidence="5">Uncharacterized protein</fullName>
    </submittedName>
</protein>
<evidence type="ECO:0000256" key="1">
    <source>
        <dbReference type="ARBA" id="ARBA00022574"/>
    </source>
</evidence>
<evidence type="ECO:0000256" key="3">
    <source>
        <dbReference type="PROSITE-ProRule" id="PRU00221"/>
    </source>
</evidence>
<keyword evidence="6" id="KW-1185">Reference proteome</keyword>
<dbReference type="SUPFAM" id="SSF50978">
    <property type="entry name" value="WD40 repeat-like"/>
    <property type="match status" value="2"/>
</dbReference>
<feature type="compositionally biased region" description="Polar residues" evidence="4">
    <location>
        <begin position="1170"/>
        <end position="1183"/>
    </location>
</feature>
<feature type="region of interest" description="Disordered" evidence="4">
    <location>
        <begin position="1381"/>
        <end position="1400"/>
    </location>
</feature>
<evidence type="ECO:0000313" key="6">
    <source>
        <dbReference type="Proteomes" id="UP000728185"/>
    </source>
</evidence>
<sequence>MLPIMEQLYFGPSFNSRAVGRAYLFARFPKSLPVYCYAHFLRFPHRFLFKDEIVLGISFSNMVTLWTLNGEEVQGEANYEHESRAIQCSSTVLQVHCCPQTPRCILMVTSSGWQLLDAMTCSVFCSQPGPPNDSLSGGRFTSFNLLILYCRSGAVLLYRVVLHQVPGTRDGSSSFLSADQPVLLAQLSTDAHSFPMYQSKPHASCESRTTSERELCCFFLSESLASRPILFGGTQWGTVLTWRLDPFLSLVNSGQAPGTLQSQSPISPTSHADLSDVWHRYSPVRPLDLWEDRPFQDVKSHTSQDTITVCVQLLQMACSRVQNQTVVHADRLAFGLSSGRIIVIRLTDFLQVAYSRQTGENSGLSGLLRLSRLSLDGHEGPVTCLLHPASVDDQYFRSLTEDSEEKTITCTKSQFNPDHLLSGGADFTVRLWDLDPWRDLQTERGLRVSAGDSNAMNTVTNTPACLAVFRCHASPCLALSIGPPSNAVLQAAAGNPRLAACICSIGADGSVSVISLREQRVLLSTTPCSGVSGSSVSALGWRIPEDLLFIAHGDGGLEVWDITVGYLDRLESDSSARDLFEQAHYIVEVQSSSTSFDASLSQLSYQPSVIGAHHTRTNTLVFAGCVNNSHSSGSVSCTAPARLRRAALTRRATSLHRHIPSVLFQAIGVTSTNPTRPLSAGPAAFVFHWDTEAMISNLQFENAAVVESVDQHAVDLFEATAKSFGLRGTTLIKQLKLFVCCIHPWGLDPEADNAMLACLADFGDQSRSGSMVKFNKTPLVRESLCLGLPSKHGCLSLCLPGWFSSEADRSISHLYSLSHGISTNLMLAELSICETLTSLDAECVKQLLHLSEQTSGDQFSLTVGDTGEIRAIHTELACVRTEWLHLAARLCGPLLARCIWGSAELRATHACRLPELEVLVQKWQDRTIPIRYAARTLLFAYLDHVGYATRQDLVNKWSSLLPLFAITQLSKPPVTSSTSGGIQSLNGSPAIPHSNLAPERKRSLQAQPLTETVSDRRMSADYANGSLPSSKPTSPLRSLYRQPTTQGLPACMPSVSLCSLESAGLVSHSVADSHWWLTLSGYRVSPREHARLQAIAIVLMGAIGARFGTAVCRRHPAVCARDLIDESKPFYQSPGQVDASVGGAAASRNRGLASPCFASPDNPNFVPQKPKSNTNADSLSIESFSPDMEHPRTDEIPEGFGYDNHQLARSTCQCLVTLLLNRAPLLDTSHSADDLYHPTSDGGTGNRITHSALDRQPPTSSMVHSSAATANALISLLMSNMCSSLRRASIDLLGRGFVVWEPFVDLAQLLNALLSLVVDAESQLSNLPPWQPIPERADLARTAREALWAIAFARPKSVVLVLSLEVRRHGAQINAAASAVASTTTGPPTTQPSSLSPPIASVVSDHPVVPSAGDPSSKSLAARSDSSPPSGSSSTPANPRMMVVMASPAVAAPLFAPSTSPGSSAQNANLKPTSPSIPGVVIRIWFFLYFRFSAFSSHTRMQKACVGGVNGSLTFFDFKVGRFFVTPAHKGPVTAVRFHSDGRLVATYSLQESNLRIWQLHSSGFFGIGGQQVKPVSSHPVPPLIPPPKHVSGAAEITANDDAHRDGSVKVDCVSFDPVSVWLDWPEARIVHLITDGGVKRRVNL</sequence>
<dbReference type="SMART" id="SM00320">
    <property type="entry name" value="WD40"/>
    <property type="match status" value="4"/>
</dbReference>
<dbReference type="InterPro" id="IPR049916">
    <property type="entry name" value="WDR72-like"/>
</dbReference>
<name>A0A8E0RKW5_9TREM</name>
<feature type="compositionally biased region" description="Low complexity" evidence="4">
    <location>
        <begin position="1416"/>
        <end position="1439"/>
    </location>
</feature>
<evidence type="ECO:0000256" key="4">
    <source>
        <dbReference type="SAM" id="MobiDB-lite"/>
    </source>
</evidence>
<dbReference type="PROSITE" id="PS00678">
    <property type="entry name" value="WD_REPEATS_1"/>
    <property type="match status" value="1"/>
</dbReference>
<dbReference type="OrthoDB" id="338622at2759"/>
<comment type="caution">
    <text evidence="5">The sequence shown here is derived from an EMBL/GenBank/DDBJ whole genome shotgun (WGS) entry which is preliminary data.</text>
</comment>
<dbReference type="Proteomes" id="UP000728185">
    <property type="component" value="Unassembled WGS sequence"/>
</dbReference>
<dbReference type="EMBL" id="LUCM01010038">
    <property type="protein sequence ID" value="KAA0186002.1"/>
    <property type="molecule type" value="Genomic_DNA"/>
</dbReference>
<dbReference type="Pfam" id="PF00400">
    <property type="entry name" value="WD40"/>
    <property type="match status" value="2"/>
</dbReference>
<dbReference type="InterPro" id="IPR015943">
    <property type="entry name" value="WD40/YVTN_repeat-like_dom_sf"/>
</dbReference>
<reference evidence="5" key="1">
    <citation type="submission" date="2019-05" db="EMBL/GenBank/DDBJ databases">
        <title>Annotation for the trematode Fasciolopsis buski.</title>
        <authorList>
            <person name="Choi Y.-J."/>
        </authorList>
    </citation>
    <scope>NUCLEOTIDE SEQUENCE</scope>
    <source>
        <strain evidence="5">HT</strain>
        <tissue evidence="5">Whole worm</tissue>
    </source>
</reference>
<dbReference type="GO" id="GO:0005737">
    <property type="term" value="C:cytoplasm"/>
    <property type="evidence" value="ECO:0007669"/>
    <property type="project" value="TreeGrafter"/>
</dbReference>
<keyword evidence="2" id="KW-0677">Repeat</keyword>
<dbReference type="PROSITE" id="PS50082">
    <property type="entry name" value="WD_REPEATS_2"/>
    <property type="match status" value="1"/>
</dbReference>
<dbReference type="GO" id="GO:0072659">
    <property type="term" value="P:protein localization to plasma membrane"/>
    <property type="evidence" value="ECO:0007669"/>
    <property type="project" value="TreeGrafter"/>
</dbReference>
<organism evidence="5 6">
    <name type="scientific">Fasciolopsis buskii</name>
    <dbReference type="NCBI Taxonomy" id="27845"/>
    <lineage>
        <taxon>Eukaryota</taxon>
        <taxon>Metazoa</taxon>
        <taxon>Spiralia</taxon>
        <taxon>Lophotrochozoa</taxon>
        <taxon>Platyhelminthes</taxon>
        <taxon>Trematoda</taxon>
        <taxon>Digenea</taxon>
        <taxon>Plagiorchiida</taxon>
        <taxon>Echinostomata</taxon>
        <taxon>Echinostomatoidea</taxon>
        <taxon>Fasciolidae</taxon>
        <taxon>Fasciolopsis</taxon>
    </lineage>
</organism>
<feature type="compositionally biased region" description="Low complexity" evidence="4">
    <location>
        <begin position="1381"/>
        <end position="1398"/>
    </location>
</feature>
<evidence type="ECO:0000256" key="2">
    <source>
        <dbReference type="ARBA" id="ARBA00022737"/>
    </source>
</evidence>